<gene>
    <name evidence="1" type="ORF">GCM10022295_26820</name>
</gene>
<dbReference type="EMBL" id="BAABCE010000005">
    <property type="protein sequence ID" value="GAA3543593.1"/>
    <property type="molecule type" value="Genomic_DNA"/>
</dbReference>
<name>A0ABP6W288_9ACTN</name>
<sequence>MITLYDVYKQGSDAVKAAVVAFGARHPSSSDGTVTEPDWGQAEKHFTAVIETVMPAVTPSTNGTAEGRVRRAENAAIDLLLAVKDLPRCPICVKRQGAQP</sequence>
<dbReference type="RefSeq" id="WP_346181790.1">
    <property type="nucleotide sequence ID" value="NZ_BAABCE010000005.1"/>
</dbReference>
<organism evidence="1 2">
    <name type="scientific">Streptomyces osmaniensis</name>
    <dbReference type="NCBI Taxonomy" id="593134"/>
    <lineage>
        <taxon>Bacteria</taxon>
        <taxon>Bacillati</taxon>
        <taxon>Actinomycetota</taxon>
        <taxon>Actinomycetes</taxon>
        <taxon>Kitasatosporales</taxon>
        <taxon>Streptomycetaceae</taxon>
        <taxon>Streptomyces</taxon>
    </lineage>
</organism>
<evidence type="ECO:0000313" key="1">
    <source>
        <dbReference type="EMBL" id="GAA3543593.1"/>
    </source>
</evidence>
<proteinExistence type="predicted"/>
<accession>A0ABP6W288</accession>
<evidence type="ECO:0000313" key="2">
    <source>
        <dbReference type="Proteomes" id="UP001500707"/>
    </source>
</evidence>
<reference evidence="2" key="1">
    <citation type="journal article" date="2019" name="Int. J. Syst. Evol. Microbiol.">
        <title>The Global Catalogue of Microorganisms (GCM) 10K type strain sequencing project: providing services to taxonomists for standard genome sequencing and annotation.</title>
        <authorList>
            <consortium name="The Broad Institute Genomics Platform"/>
            <consortium name="The Broad Institute Genome Sequencing Center for Infectious Disease"/>
            <person name="Wu L."/>
            <person name="Ma J."/>
        </authorList>
    </citation>
    <scope>NUCLEOTIDE SEQUENCE [LARGE SCALE GENOMIC DNA]</scope>
    <source>
        <strain evidence="2">JCM 17656</strain>
    </source>
</reference>
<dbReference type="Proteomes" id="UP001500707">
    <property type="component" value="Unassembled WGS sequence"/>
</dbReference>
<comment type="caution">
    <text evidence="1">The sequence shown here is derived from an EMBL/GenBank/DDBJ whole genome shotgun (WGS) entry which is preliminary data.</text>
</comment>
<keyword evidence="2" id="KW-1185">Reference proteome</keyword>
<protein>
    <submittedName>
        <fullName evidence="1">Uncharacterized protein</fullName>
    </submittedName>
</protein>